<evidence type="ECO:0000256" key="3">
    <source>
        <dbReference type="ARBA" id="ARBA00022679"/>
    </source>
</evidence>
<evidence type="ECO:0000256" key="6">
    <source>
        <dbReference type="SAM" id="Coils"/>
    </source>
</evidence>
<evidence type="ECO:0000256" key="2">
    <source>
        <dbReference type="ARBA" id="ARBA00022603"/>
    </source>
</evidence>
<dbReference type="InterPro" id="IPR029063">
    <property type="entry name" value="SAM-dependent_MTases_sf"/>
</dbReference>
<evidence type="ECO:0000256" key="4">
    <source>
        <dbReference type="ARBA" id="ARBA00022691"/>
    </source>
</evidence>
<dbReference type="GO" id="GO:0009307">
    <property type="term" value="P:DNA restriction-modification system"/>
    <property type="evidence" value="ECO:0007669"/>
    <property type="project" value="UniProtKB-KW"/>
</dbReference>
<name>A0A3N5AX57_9THEO</name>
<proteinExistence type="inferred from homology"/>
<evidence type="ECO:0000313" key="8">
    <source>
        <dbReference type="EMBL" id="RPF49473.1"/>
    </source>
</evidence>
<keyword evidence="6" id="KW-0175">Coiled coil</keyword>
<dbReference type="PROSITE" id="PS00092">
    <property type="entry name" value="N6_MTASE"/>
    <property type="match status" value="1"/>
</dbReference>
<evidence type="ECO:0000256" key="5">
    <source>
        <dbReference type="ARBA" id="ARBA00022747"/>
    </source>
</evidence>
<dbReference type="Pfam" id="PF01555">
    <property type="entry name" value="N6_N4_Mtase"/>
    <property type="match status" value="1"/>
</dbReference>
<keyword evidence="3 8" id="KW-0808">Transferase</keyword>
<dbReference type="OrthoDB" id="9800801at2"/>
<comment type="caution">
    <text evidence="8">The sequence shown here is derived from an EMBL/GenBank/DDBJ whole genome shotgun (WGS) entry which is preliminary data.</text>
</comment>
<keyword evidence="9" id="KW-1185">Reference proteome</keyword>
<gene>
    <name evidence="8" type="ORF">EDD75_0289</name>
</gene>
<dbReference type="GO" id="GO:0003677">
    <property type="term" value="F:DNA binding"/>
    <property type="evidence" value="ECO:0007669"/>
    <property type="project" value="InterPro"/>
</dbReference>
<dbReference type="EMBL" id="RKRE01000001">
    <property type="protein sequence ID" value="RPF49473.1"/>
    <property type="molecule type" value="Genomic_DNA"/>
</dbReference>
<dbReference type="InterPro" id="IPR002295">
    <property type="entry name" value="N4/N6-MTase_EcoPI_Mod-like"/>
</dbReference>
<feature type="coiled-coil region" evidence="6">
    <location>
        <begin position="63"/>
        <end position="124"/>
    </location>
</feature>
<dbReference type="GO" id="GO:0032259">
    <property type="term" value="P:methylation"/>
    <property type="evidence" value="ECO:0007669"/>
    <property type="project" value="UniProtKB-KW"/>
</dbReference>
<dbReference type="RefSeq" id="WP_123926973.1">
    <property type="nucleotide sequence ID" value="NZ_RKRE01000001.1"/>
</dbReference>
<dbReference type="AlphaFoldDB" id="A0A3N5AX57"/>
<evidence type="ECO:0000313" key="9">
    <source>
        <dbReference type="Proteomes" id="UP000282654"/>
    </source>
</evidence>
<feature type="domain" description="DNA methylase N-4/N-6" evidence="7">
    <location>
        <begin position="494"/>
        <end position="786"/>
    </location>
</feature>
<comment type="similarity">
    <text evidence="1">Belongs to the N(4)/N(6)-methyltransferase family.</text>
</comment>
<dbReference type="SUPFAM" id="SSF53335">
    <property type="entry name" value="S-adenosyl-L-methionine-dependent methyltransferases"/>
    <property type="match status" value="1"/>
</dbReference>
<evidence type="ECO:0000256" key="1">
    <source>
        <dbReference type="ARBA" id="ARBA00006594"/>
    </source>
</evidence>
<evidence type="ECO:0000259" key="7">
    <source>
        <dbReference type="Pfam" id="PF01555"/>
    </source>
</evidence>
<protein>
    <submittedName>
        <fullName evidence="8">Adenine-specific DNA-methyltransferase</fullName>
    </submittedName>
</protein>
<organism evidence="8 9">
    <name type="scientific">Thermodesulfitimonas autotrophica</name>
    <dbReference type="NCBI Taxonomy" id="1894989"/>
    <lineage>
        <taxon>Bacteria</taxon>
        <taxon>Bacillati</taxon>
        <taxon>Bacillota</taxon>
        <taxon>Clostridia</taxon>
        <taxon>Thermoanaerobacterales</taxon>
        <taxon>Thermoanaerobacteraceae</taxon>
        <taxon>Thermodesulfitimonas</taxon>
    </lineage>
</organism>
<keyword evidence="2 8" id="KW-0489">Methyltransferase</keyword>
<dbReference type="Proteomes" id="UP000282654">
    <property type="component" value="Unassembled WGS sequence"/>
</dbReference>
<keyword evidence="5" id="KW-0680">Restriction system</keyword>
<dbReference type="Gene3D" id="3.40.50.150">
    <property type="entry name" value="Vaccinia Virus protein VP39"/>
    <property type="match status" value="1"/>
</dbReference>
<reference evidence="8 9" key="1">
    <citation type="submission" date="2018-11" db="EMBL/GenBank/DDBJ databases">
        <title>Genomic Encyclopedia of Type Strains, Phase IV (KMG-IV): sequencing the most valuable type-strain genomes for metagenomic binning, comparative biology and taxonomic classification.</title>
        <authorList>
            <person name="Goeker M."/>
        </authorList>
    </citation>
    <scope>NUCLEOTIDE SEQUENCE [LARGE SCALE GENOMIC DNA]</scope>
    <source>
        <strain evidence="8 9">DSM 102936</strain>
    </source>
</reference>
<dbReference type="InterPro" id="IPR002941">
    <property type="entry name" value="DNA_methylase_N4/N6"/>
</dbReference>
<keyword evidence="4" id="KW-0949">S-adenosyl-L-methionine</keyword>
<accession>A0A3N5AX57</accession>
<sequence length="1021" mass="119222">MNEHPLKKLQSLFRELFQLDLADLDFGLYRLFHLKRAEIEAFISEQLPREVDAAFRIVGDEEREKLRAELDALAREVQEQIAEDAILPTGEIKSEYLNSSAKVVRELAERYESVRQKVAAVQVAEEVTEKDKADVFNYLYDFFRRYYEDGDFIPKRRYGARETYAVPYNGEEVFFYWANRDQHYVKTAERFRDYAFKLDDLTGEYRVRFVMTEASIPKDNTKGNARYFFPRPDLASYDVEAREFTLPFEYRLPTPEEAERYGNNSKAQEAILEEALPRVLEVVPDSDLRVLLGRPINEGEDAPTLLQKRLRHFCRRNTSDYFIHKNLAGFLTRELEFYIKDQIIHLMDIEADLDAKRRVVKTFRKLAEEVIKFLATIEDAQKTLFEKKKFVLETDYLIPVRHVPREFWPEILCNNGQLLEWQRWLAVEGEVNEAFLEAHPTLPVYTRHFDRGFVRRLLEALPFEDLDEATDGLLVHGENYQALRLLMERYREQVKCIYIDPPYNTGSDEFIYKDRYQHSSWLAMMEERLRIAWKLMLEDGVIFVSIDDGEQAELRKVLEAIFGKENFINNIIWQKKYTRANDARWFSDNHDFIITFAKDKHKFSPVLLPRTEKQRKGYSNPDNDPRGPWKATPLHAKSGTVQSFTYTFANGVVWSPPPGTYPRYSVETLKKLELENRIWFGPEGKGVPAKKTFLSEVREGMIPVTIWPYNEVGHNHEAVNEIKMLFPKNPYSSPKPTRLIARIAQISGGDVILDFFAGSGTTGHVVINLNHADGRRRKFILVEMGECFDTVLLPRIAKVMYTPEWKDGKPKRGATPEEAERTPRLVKILRLESYEDTLHNLAVTAERLSASKEARKREQAYKALAGEDTYRLRYWIELPLKEAETCLRALDLAHPFNYTLEVLTDNGPIKKPVNLVETFNYLYGLRVKCYETWYSPDDGNREYRVVKATDRESKRHILVLWRDMKGLNPEVERAFLEDKITEMKLEGEVWDEILINGASPTPGVVSLDPLFKQLVMGDENE</sequence>
<dbReference type="InterPro" id="IPR002052">
    <property type="entry name" value="DNA_methylase_N6_adenine_CS"/>
</dbReference>
<dbReference type="PRINTS" id="PR00506">
    <property type="entry name" value="D21N6MTFRASE"/>
</dbReference>
<dbReference type="GO" id="GO:0008170">
    <property type="term" value="F:N-methyltransferase activity"/>
    <property type="evidence" value="ECO:0007669"/>
    <property type="project" value="InterPro"/>
</dbReference>